<protein>
    <submittedName>
        <fullName evidence="2">Uncharacterized protein</fullName>
    </submittedName>
</protein>
<feature type="signal peptide" evidence="1">
    <location>
        <begin position="1"/>
        <end position="19"/>
    </location>
</feature>
<feature type="chain" id="PRO_5018983678" evidence="1">
    <location>
        <begin position="20"/>
        <end position="120"/>
    </location>
</feature>
<dbReference type="OrthoDB" id="1446823at2"/>
<evidence type="ECO:0000313" key="3">
    <source>
        <dbReference type="Proteomes" id="UP000267585"/>
    </source>
</evidence>
<accession>A0A430K8Q6</accession>
<dbReference type="AlphaFoldDB" id="A0A430K8Q6"/>
<name>A0A430K8Q6_9FLAO</name>
<gene>
    <name evidence="2" type="ORF">EHW67_02325</name>
</gene>
<organism evidence="2 3">
    <name type="scientific">Arenibacter aquaticus</name>
    <dbReference type="NCBI Taxonomy" id="2489054"/>
    <lineage>
        <taxon>Bacteria</taxon>
        <taxon>Pseudomonadati</taxon>
        <taxon>Bacteroidota</taxon>
        <taxon>Flavobacteriia</taxon>
        <taxon>Flavobacteriales</taxon>
        <taxon>Flavobacteriaceae</taxon>
        <taxon>Arenibacter</taxon>
    </lineage>
</organism>
<dbReference type="EMBL" id="RQPJ01000001">
    <property type="protein sequence ID" value="RTE55423.1"/>
    <property type="molecule type" value="Genomic_DNA"/>
</dbReference>
<sequence>MKSTFILLSFLLSVGLAQANNDPILEDIKVGSELVIGAPSSNSYMHIKLPRKNFIIKKGGIANYKSITKKTVVISEMNELPDGTVEVYLKRKNGKLFFNSHRRIKAELKQALTAEELIKR</sequence>
<proteinExistence type="predicted"/>
<reference evidence="2 3" key="1">
    <citation type="submission" date="2018-11" db="EMBL/GenBank/DDBJ databases">
        <title>Arenibacter aquaticus sp.nov., a marine bacterium isolated from surface seawater in the South China Sea.</title>
        <authorList>
            <person name="Guo J."/>
            <person name="Sun J."/>
        </authorList>
    </citation>
    <scope>NUCLEOTIDE SEQUENCE [LARGE SCALE GENOMIC DNA]</scope>
    <source>
        <strain evidence="2 3">GUO666</strain>
    </source>
</reference>
<comment type="caution">
    <text evidence="2">The sequence shown here is derived from an EMBL/GenBank/DDBJ whole genome shotgun (WGS) entry which is preliminary data.</text>
</comment>
<dbReference type="Proteomes" id="UP000267585">
    <property type="component" value="Unassembled WGS sequence"/>
</dbReference>
<keyword evidence="1" id="KW-0732">Signal</keyword>
<evidence type="ECO:0000313" key="2">
    <source>
        <dbReference type="EMBL" id="RTE55423.1"/>
    </source>
</evidence>
<dbReference type="RefSeq" id="WP_126160726.1">
    <property type="nucleotide sequence ID" value="NZ_RQPJ01000001.1"/>
</dbReference>
<evidence type="ECO:0000256" key="1">
    <source>
        <dbReference type="SAM" id="SignalP"/>
    </source>
</evidence>
<keyword evidence="3" id="KW-1185">Reference proteome</keyword>